<feature type="compositionally biased region" description="Acidic residues" evidence="1">
    <location>
        <begin position="182"/>
        <end position="191"/>
    </location>
</feature>
<comment type="caution">
    <text evidence="4">The sequence shown here is derived from an EMBL/GenBank/DDBJ whole genome shotgun (WGS) entry which is preliminary data.</text>
</comment>
<feature type="domain" description="FANCI solenoid 2" evidence="2">
    <location>
        <begin position="3"/>
        <end position="80"/>
    </location>
</feature>
<dbReference type="PANTHER" id="PTHR21818:SF0">
    <property type="entry name" value="FANCONI ANEMIA GROUP I PROTEIN"/>
    <property type="match status" value="1"/>
</dbReference>
<dbReference type="EMBL" id="JBJQOH010000007">
    <property type="protein sequence ID" value="KAL3678719.1"/>
    <property type="molecule type" value="Genomic_DNA"/>
</dbReference>
<evidence type="ECO:0000256" key="1">
    <source>
        <dbReference type="SAM" id="MobiDB-lite"/>
    </source>
</evidence>
<dbReference type="Pfam" id="PF14680">
    <property type="entry name" value="FANCI_HD2"/>
    <property type="match status" value="1"/>
</dbReference>
<name>A0ABD3GJW5_9MARC</name>
<dbReference type="AlphaFoldDB" id="A0ABD3GJW5"/>
<dbReference type="SUPFAM" id="SSF48371">
    <property type="entry name" value="ARM repeat"/>
    <property type="match status" value="1"/>
</dbReference>
<organism evidence="4 5">
    <name type="scientific">Riccia sorocarpa</name>
    <dbReference type="NCBI Taxonomy" id="122646"/>
    <lineage>
        <taxon>Eukaryota</taxon>
        <taxon>Viridiplantae</taxon>
        <taxon>Streptophyta</taxon>
        <taxon>Embryophyta</taxon>
        <taxon>Marchantiophyta</taxon>
        <taxon>Marchantiopsida</taxon>
        <taxon>Marchantiidae</taxon>
        <taxon>Marchantiales</taxon>
        <taxon>Ricciaceae</taxon>
        <taxon>Riccia</taxon>
    </lineage>
</organism>
<dbReference type="InterPro" id="IPR026171">
    <property type="entry name" value="FANCI"/>
</dbReference>
<feature type="compositionally biased region" description="Basic and acidic residues" evidence="1">
    <location>
        <begin position="161"/>
        <end position="173"/>
    </location>
</feature>
<accession>A0ABD3GJW5</accession>
<keyword evidence="5" id="KW-1185">Reference proteome</keyword>
<dbReference type="InterPro" id="IPR029315">
    <property type="entry name" value="FANCI_S2"/>
</dbReference>
<dbReference type="InterPro" id="IPR029312">
    <property type="entry name" value="FANCI_HD2"/>
</dbReference>
<evidence type="ECO:0000259" key="3">
    <source>
        <dbReference type="Pfam" id="PF14680"/>
    </source>
</evidence>
<dbReference type="Proteomes" id="UP001633002">
    <property type="component" value="Unassembled WGS sequence"/>
</dbReference>
<dbReference type="PANTHER" id="PTHR21818">
    <property type="entry name" value="BC025462 PROTEIN"/>
    <property type="match status" value="1"/>
</dbReference>
<reference evidence="4 5" key="1">
    <citation type="submission" date="2024-09" db="EMBL/GenBank/DDBJ databases">
        <title>Chromosome-scale assembly of Riccia sorocarpa.</title>
        <authorList>
            <person name="Paukszto L."/>
        </authorList>
    </citation>
    <scope>NUCLEOTIDE SEQUENCE [LARGE SCALE GENOMIC DNA]</scope>
    <source>
        <strain evidence="4">LP-2024</strain>
        <tissue evidence="4">Aerial parts of the thallus</tissue>
    </source>
</reference>
<evidence type="ECO:0000313" key="4">
    <source>
        <dbReference type="EMBL" id="KAL3678719.1"/>
    </source>
</evidence>
<feature type="region of interest" description="Disordered" evidence="1">
    <location>
        <begin position="159"/>
        <end position="200"/>
    </location>
</feature>
<sequence>MIVQLVEGCPQLMLEHSARLEECLDYLTFLSSASASSLVRAICPLFQLSRDLQYYTILVLRKAMFGREESARMTAVQGLLELVIAEKKPVINANLLQDLLGLLRRCLSQQANVREMLYQGLPKLLQMDPDSAENIFDLLFPHFSRYYSSGPLITLKKRKTEHPTAAEDERVEQHNIAGEQEGSADEDEGEDSQAAPSSEVLEIMMKTDRKKLKYQSRVTKEYLDQGRRMLVIRLPGSLRTQMNLNKNRRFGVKRH</sequence>
<evidence type="ECO:0000313" key="5">
    <source>
        <dbReference type="Proteomes" id="UP001633002"/>
    </source>
</evidence>
<evidence type="ECO:0000259" key="2">
    <source>
        <dbReference type="Pfam" id="PF14676"/>
    </source>
</evidence>
<protein>
    <submittedName>
        <fullName evidence="4">Uncharacterized protein</fullName>
    </submittedName>
</protein>
<gene>
    <name evidence="4" type="ORF">R1sor_021675</name>
</gene>
<dbReference type="InterPro" id="IPR016024">
    <property type="entry name" value="ARM-type_fold"/>
</dbReference>
<dbReference type="Pfam" id="PF14676">
    <property type="entry name" value="FANCI_S2"/>
    <property type="match status" value="1"/>
</dbReference>
<feature type="domain" description="FANCI helical" evidence="3">
    <location>
        <begin position="86"/>
        <end position="152"/>
    </location>
</feature>
<proteinExistence type="predicted"/>